<protein>
    <recommendedName>
        <fullName evidence="2">Transcription regulator Rua1 C-terminal domain-containing protein</fullName>
    </recommendedName>
</protein>
<dbReference type="AlphaFoldDB" id="A0A0D7A0Y3"/>
<sequence length="120" mass="13084">SYHMQCYHGISAVSAQPFSPPVAFRVSPRPAAKSASKGASTKGAKADGVKASKHEKTHLCEGLCHKCQKWIPVEGIKAVDVKVREIYWWKHAISCHQGSQIDGEAGHMEPDSVYSQLQAL</sequence>
<feature type="compositionally biased region" description="Low complexity" evidence="1">
    <location>
        <begin position="31"/>
        <end position="43"/>
    </location>
</feature>
<evidence type="ECO:0000313" key="3">
    <source>
        <dbReference type="EMBL" id="KIY44707.1"/>
    </source>
</evidence>
<accession>A0A0D7A0Y3</accession>
<dbReference type="OrthoDB" id="5595379at2759"/>
<dbReference type="Pfam" id="PF14616">
    <property type="entry name" value="Rua1_C"/>
    <property type="match status" value="1"/>
</dbReference>
<organism evidence="3 4">
    <name type="scientific">Fistulina hepatica ATCC 64428</name>
    <dbReference type="NCBI Taxonomy" id="1128425"/>
    <lineage>
        <taxon>Eukaryota</taxon>
        <taxon>Fungi</taxon>
        <taxon>Dikarya</taxon>
        <taxon>Basidiomycota</taxon>
        <taxon>Agaricomycotina</taxon>
        <taxon>Agaricomycetes</taxon>
        <taxon>Agaricomycetidae</taxon>
        <taxon>Agaricales</taxon>
        <taxon>Fistulinaceae</taxon>
        <taxon>Fistulina</taxon>
    </lineage>
</organism>
<keyword evidence="4" id="KW-1185">Reference proteome</keyword>
<feature type="non-terminal residue" evidence="3">
    <location>
        <position position="1"/>
    </location>
</feature>
<feature type="domain" description="Transcription regulator Rua1 C-terminal" evidence="2">
    <location>
        <begin position="2"/>
        <end position="96"/>
    </location>
</feature>
<name>A0A0D7A0Y3_9AGAR</name>
<dbReference type="PANTHER" id="PTHR28125:SF2">
    <property type="entry name" value="MEIOTIC EXPRESSION UP-REGULATED PROTEIN 26"/>
    <property type="match status" value="1"/>
</dbReference>
<evidence type="ECO:0000256" key="1">
    <source>
        <dbReference type="SAM" id="MobiDB-lite"/>
    </source>
</evidence>
<feature type="non-terminal residue" evidence="3">
    <location>
        <position position="120"/>
    </location>
</feature>
<dbReference type="EMBL" id="KN882067">
    <property type="protein sequence ID" value="KIY44707.1"/>
    <property type="molecule type" value="Genomic_DNA"/>
</dbReference>
<dbReference type="InterPro" id="IPR028012">
    <property type="entry name" value="Rua1_C"/>
</dbReference>
<dbReference type="Proteomes" id="UP000054144">
    <property type="component" value="Unassembled WGS sequence"/>
</dbReference>
<gene>
    <name evidence="3" type="ORF">FISHEDRAFT_20331</name>
</gene>
<proteinExistence type="predicted"/>
<evidence type="ECO:0000259" key="2">
    <source>
        <dbReference type="Pfam" id="PF14616"/>
    </source>
</evidence>
<dbReference type="PANTHER" id="PTHR28125">
    <property type="entry name" value="MEIOTIC EXPRESSION UP-REGULATED PROTEIN 26"/>
    <property type="match status" value="1"/>
</dbReference>
<reference evidence="3 4" key="1">
    <citation type="journal article" date="2015" name="Fungal Genet. Biol.">
        <title>Evolution of novel wood decay mechanisms in Agaricales revealed by the genome sequences of Fistulina hepatica and Cylindrobasidium torrendii.</title>
        <authorList>
            <person name="Floudas D."/>
            <person name="Held B.W."/>
            <person name="Riley R."/>
            <person name="Nagy L.G."/>
            <person name="Koehler G."/>
            <person name="Ransdell A.S."/>
            <person name="Younus H."/>
            <person name="Chow J."/>
            <person name="Chiniquy J."/>
            <person name="Lipzen A."/>
            <person name="Tritt A."/>
            <person name="Sun H."/>
            <person name="Haridas S."/>
            <person name="LaButti K."/>
            <person name="Ohm R.A."/>
            <person name="Kues U."/>
            <person name="Blanchette R.A."/>
            <person name="Grigoriev I.V."/>
            <person name="Minto R.E."/>
            <person name="Hibbett D.S."/>
        </authorList>
    </citation>
    <scope>NUCLEOTIDE SEQUENCE [LARGE SCALE GENOMIC DNA]</scope>
    <source>
        <strain evidence="3 4">ATCC 64428</strain>
    </source>
</reference>
<evidence type="ECO:0000313" key="4">
    <source>
        <dbReference type="Proteomes" id="UP000054144"/>
    </source>
</evidence>
<feature type="region of interest" description="Disordered" evidence="1">
    <location>
        <begin position="29"/>
        <end position="50"/>
    </location>
</feature>